<dbReference type="EMBL" id="JAOQJV010000008">
    <property type="protein sequence ID" value="MCU6700113.1"/>
    <property type="molecule type" value="Genomic_DNA"/>
</dbReference>
<evidence type="ECO:0000259" key="2">
    <source>
        <dbReference type="Pfam" id="PF13478"/>
    </source>
</evidence>
<evidence type="ECO:0000313" key="4">
    <source>
        <dbReference type="Proteomes" id="UP001207605"/>
    </source>
</evidence>
<dbReference type="PANTHER" id="PTHR30388">
    <property type="entry name" value="ALDEHYDE OXIDOREDUCTASE MOLYBDENUM COFACTOR ASSEMBLY PROTEIN"/>
    <property type="match status" value="1"/>
</dbReference>
<reference evidence="3 4" key="1">
    <citation type="journal article" date="2021" name="ISME Commun">
        <title>Automated analysis of genomic sequences facilitates high-throughput and comprehensive description of bacteria.</title>
        <authorList>
            <person name="Hitch T.C.A."/>
        </authorList>
    </citation>
    <scope>NUCLEOTIDE SEQUENCE [LARGE SCALE GENOMIC DNA]</scope>
    <source>
        <strain evidence="3 4">Sanger_02</strain>
    </source>
</reference>
<dbReference type="SUPFAM" id="SSF51735">
    <property type="entry name" value="NAD(P)-binding Rossmann-fold domains"/>
    <property type="match status" value="1"/>
</dbReference>
<protein>
    <submittedName>
        <fullName evidence="3">XdhC family protein</fullName>
    </submittedName>
</protein>
<dbReference type="Pfam" id="PF02625">
    <property type="entry name" value="XdhC_CoxI"/>
    <property type="match status" value="1"/>
</dbReference>
<evidence type="ECO:0000313" key="3">
    <source>
        <dbReference type="EMBL" id="MCU6700113.1"/>
    </source>
</evidence>
<dbReference type="Gene3D" id="3.40.50.720">
    <property type="entry name" value="NAD(P)-binding Rossmann-like Domain"/>
    <property type="match status" value="1"/>
</dbReference>
<dbReference type="InterPro" id="IPR052698">
    <property type="entry name" value="MoCofactor_Util/Proc"/>
</dbReference>
<comment type="caution">
    <text evidence="3">The sequence shown here is derived from an EMBL/GenBank/DDBJ whole genome shotgun (WGS) entry which is preliminary data.</text>
</comment>
<sequence length="343" mass="37327">MRELFEAIDNCEAGSVNMVLTVLDGEYLGEKALVSDGKLIWESNEEGFLSKYEEAVCQMQDSGVVTIGDSRVFCDTLGQEKQLVICGGGHVSMPVIKIGIMMGWEVTVLEDRPKFADNARRAGASHVICEPFEEGLDKVPGSSDTYFVIVTRGHRYDQACLEKIAEKEHAYIGMIGSRRRTTLVKKLLEEQGTDKAVLDAVYTPIGLDIGAETPEEIGVAIMAEIIEVKNKKKRTFGYSKEMVRAITDTEKYPGRKVMTTIITRKGSAPQGIGVKMLVLADGNCIGTIGGGCMESAVLQKALLLLRSDDTQARICQADLTGNDAEDEGMVCGGMVDVLLEVIE</sequence>
<dbReference type="InterPro" id="IPR036291">
    <property type="entry name" value="NAD(P)-bd_dom_sf"/>
</dbReference>
<feature type="domain" description="XdhC- CoxI" evidence="1">
    <location>
        <begin position="257"/>
        <end position="311"/>
    </location>
</feature>
<dbReference type="Pfam" id="PF13478">
    <property type="entry name" value="XdhC_C"/>
    <property type="match status" value="1"/>
</dbReference>
<dbReference type="RefSeq" id="WP_262581570.1">
    <property type="nucleotide sequence ID" value="NZ_JAOQJV010000008.1"/>
</dbReference>
<proteinExistence type="predicted"/>
<feature type="domain" description="XdhC Rossmann" evidence="2">
    <location>
        <begin position="83"/>
        <end position="225"/>
    </location>
</feature>
<dbReference type="InterPro" id="IPR003777">
    <property type="entry name" value="XdhC_CoxI"/>
</dbReference>
<evidence type="ECO:0000259" key="1">
    <source>
        <dbReference type="Pfam" id="PF02625"/>
    </source>
</evidence>
<dbReference type="PANTHER" id="PTHR30388:SF6">
    <property type="entry name" value="XANTHINE DEHYDROGENASE SUBUNIT A-RELATED"/>
    <property type="match status" value="1"/>
</dbReference>
<accession>A0ABT2S694</accession>
<dbReference type="Proteomes" id="UP001207605">
    <property type="component" value="Unassembled WGS sequence"/>
</dbReference>
<dbReference type="InterPro" id="IPR027051">
    <property type="entry name" value="XdhC_Rossmann_dom"/>
</dbReference>
<keyword evidence="4" id="KW-1185">Reference proteome</keyword>
<name>A0ABT2S694_9FIRM</name>
<gene>
    <name evidence="3" type="ORF">OCV65_07695</name>
</gene>
<organism evidence="3 4">
    <name type="scientific">Dorea ammoniilytica</name>
    <dbReference type="NCBI Taxonomy" id="2981788"/>
    <lineage>
        <taxon>Bacteria</taxon>
        <taxon>Bacillati</taxon>
        <taxon>Bacillota</taxon>
        <taxon>Clostridia</taxon>
        <taxon>Lachnospirales</taxon>
        <taxon>Lachnospiraceae</taxon>
        <taxon>Dorea</taxon>
    </lineage>
</organism>